<dbReference type="InterPro" id="IPR027485">
    <property type="entry name" value="AMMECR1_N"/>
</dbReference>
<dbReference type="PANTHER" id="PTHR13016">
    <property type="entry name" value="AMMECR1 HOMOLOG"/>
    <property type="match status" value="1"/>
</dbReference>
<dbReference type="PANTHER" id="PTHR13016:SF0">
    <property type="entry name" value="AMME SYNDROME CANDIDATE GENE 1 PROTEIN"/>
    <property type="match status" value="1"/>
</dbReference>
<feature type="domain" description="AMMECR1" evidence="1">
    <location>
        <begin position="297"/>
        <end position="469"/>
    </location>
</feature>
<evidence type="ECO:0000259" key="1">
    <source>
        <dbReference type="PROSITE" id="PS51112"/>
    </source>
</evidence>
<dbReference type="Gene3D" id="3.30.1490.150">
    <property type="entry name" value="Hypothetical protein ph0010, domain 2"/>
    <property type="match status" value="1"/>
</dbReference>
<gene>
    <name evidence="2" type="ORF">TEGL_07710</name>
</gene>
<dbReference type="Pfam" id="PF01871">
    <property type="entry name" value="AMMECR1"/>
    <property type="match status" value="1"/>
</dbReference>
<dbReference type="NCBIfam" id="TIGR04335">
    <property type="entry name" value="AmmeMemoSam_A"/>
    <property type="match status" value="1"/>
</dbReference>
<protein>
    <recommendedName>
        <fullName evidence="1">AMMECR1 domain-containing protein</fullName>
    </recommendedName>
</protein>
<dbReference type="Proteomes" id="UP001348492">
    <property type="component" value="Chromosome"/>
</dbReference>
<dbReference type="EMBL" id="CP117523">
    <property type="protein sequence ID" value="WWD82391.1"/>
    <property type="molecule type" value="Genomic_DNA"/>
</dbReference>
<dbReference type="Pfam" id="PF02900">
    <property type="entry name" value="LigB"/>
    <property type="match status" value="1"/>
</dbReference>
<accession>A0ABZ2ERG2</accession>
<sequence>MENILRYYLMPHPPLIIPSVGKGQEREIQSTIDACNQVGEEISNLEPETVVIITPHGTMFSDAIAISNEEYIKGDFKQFNDFDTYIEGIIDKVFNEELINICKEENIPVTRIDSNILSKFNREYELDHGAMIPMYFINKYYKQYKIVHVTYAALSDIELYKFGVAIRKSAQNLNKKIVFIASGDLSHRLSENGPYNYSPEGSKFDKLLLDNLQKGDVLSVFNMDKYMVECAGECGLRSVFIMLGAMEGEVVKGKLLSYEGPFGVGYGVMTFNNELKNQSNLEELINLKKELYNKKVANDNLYVKLARESLNHYYTYGHFMAKPSNLPKGLSKEKGGVFVSLKKFGKLRGCIGTFLPTTDSIAEEIIRNSVNAAIEDPRFPNVTENELLDIDISVDVLSRPHKSTKAELNPKKYGVIVIQGYKKGLLLPDLDGVNTVDYQLKIACEKAGINPHEEYEIERFQVTRYKEGV</sequence>
<reference evidence="2 3" key="1">
    <citation type="journal article" date="2023" name="PLoS ONE">
        <title>Genome-based metabolic and phylogenomic analysis of three Terrisporobacter species.</title>
        <authorList>
            <person name="Boer T."/>
            <person name="Bengelsdorf F.R."/>
            <person name="Bomeke M."/>
            <person name="Daniel R."/>
            <person name="Poehlein A."/>
        </authorList>
    </citation>
    <scope>NUCLEOTIDE SEQUENCE [LARGE SCALE GENOMIC DNA]</scope>
    <source>
        <strain evidence="2 3">DSM 1288</strain>
    </source>
</reference>
<dbReference type="InterPro" id="IPR002733">
    <property type="entry name" value="AMMECR1_domain"/>
</dbReference>
<dbReference type="Gene3D" id="3.40.830.10">
    <property type="entry name" value="LigB-like"/>
    <property type="match status" value="1"/>
</dbReference>
<dbReference type="InterPro" id="IPR023473">
    <property type="entry name" value="AMMECR1"/>
</dbReference>
<dbReference type="NCBIfam" id="TIGR04336">
    <property type="entry name" value="AmmeMemoSam_B"/>
    <property type="match status" value="1"/>
</dbReference>
<evidence type="ECO:0000313" key="3">
    <source>
        <dbReference type="Proteomes" id="UP001348492"/>
    </source>
</evidence>
<name>A0ABZ2ERG2_9FIRM</name>
<dbReference type="Gene3D" id="3.30.700.20">
    <property type="entry name" value="Hypothetical protein ph0010, domain 1"/>
    <property type="match status" value="1"/>
</dbReference>
<dbReference type="RefSeq" id="WP_018592746.1">
    <property type="nucleotide sequence ID" value="NZ_AUUB01000015.1"/>
</dbReference>
<keyword evidence="3" id="KW-1185">Reference proteome</keyword>
<dbReference type="InterPro" id="IPR036071">
    <property type="entry name" value="AMMECR1_dom_sf"/>
</dbReference>
<dbReference type="InterPro" id="IPR004183">
    <property type="entry name" value="Xdiol_dOase_suB"/>
</dbReference>
<dbReference type="SUPFAM" id="SSF143447">
    <property type="entry name" value="AMMECR1-like"/>
    <property type="match status" value="1"/>
</dbReference>
<proteinExistence type="predicted"/>
<organism evidence="2 3">
    <name type="scientific">Terrisporobacter glycolicus ATCC 14880 = DSM 1288</name>
    <dbReference type="NCBI Taxonomy" id="1121315"/>
    <lineage>
        <taxon>Bacteria</taxon>
        <taxon>Bacillati</taxon>
        <taxon>Bacillota</taxon>
        <taxon>Clostridia</taxon>
        <taxon>Peptostreptococcales</taxon>
        <taxon>Peptostreptococcaceae</taxon>
        <taxon>Terrisporobacter</taxon>
    </lineage>
</organism>
<dbReference type="CDD" id="cd07951">
    <property type="entry name" value="ED_3B_N_AMMECR1"/>
    <property type="match status" value="1"/>
</dbReference>
<evidence type="ECO:0000313" key="2">
    <source>
        <dbReference type="EMBL" id="WWD82391.1"/>
    </source>
</evidence>
<dbReference type="SUPFAM" id="SSF53213">
    <property type="entry name" value="LigB-like"/>
    <property type="match status" value="1"/>
</dbReference>
<dbReference type="PROSITE" id="PS51112">
    <property type="entry name" value="AMMECR1"/>
    <property type="match status" value="1"/>
</dbReference>
<dbReference type="InterPro" id="IPR027623">
    <property type="entry name" value="AmmeMemoSam_A"/>
</dbReference>